<keyword evidence="6 8" id="KW-0472">Membrane</keyword>
<dbReference type="GO" id="GO:0016872">
    <property type="term" value="F:intramolecular lyase activity"/>
    <property type="evidence" value="ECO:0007669"/>
    <property type="project" value="InterPro"/>
</dbReference>
<evidence type="ECO:0000256" key="2">
    <source>
        <dbReference type="ARBA" id="ARBA00004829"/>
    </source>
</evidence>
<evidence type="ECO:0000256" key="8">
    <source>
        <dbReference type="SAM" id="Phobius"/>
    </source>
</evidence>
<feature type="domain" description="Lycopene cyclase" evidence="9">
    <location>
        <begin position="8"/>
        <end position="95"/>
    </location>
</feature>
<dbReference type="AlphaFoldDB" id="A0A6J6D7U5"/>
<comment type="subcellular location">
    <subcellularLocation>
        <location evidence="1">Membrane</location>
        <topology evidence="1">Multi-pass membrane protein</topology>
    </subcellularLocation>
</comment>
<dbReference type="NCBIfam" id="TIGR03462">
    <property type="entry name" value="CarR_dom_SF"/>
    <property type="match status" value="1"/>
</dbReference>
<evidence type="ECO:0000256" key="5">
    <source>
        <dbReference type="ARBA" id="ARBA00022989"/>
    </source>
</evidence>
<evidence type="ECO:0000256" key="7">
    <source>
        <dbReference type="ARBA" id="ARBA00023235"/>
    </source>
</evidence>
<dbReference type="GO" id="GO:0045436">
    <property type="term" value="F:lycopene beta cyclase activity"/>
    <property type="evidence" value="ECO:0007669"/>
    <property type="project" value="UniProtKB-ARBA"/>
</dbReference>
<dbReference type="InterPro" id="IPR017825">
    <property type="entry name" value="Lycopene_cyclase_dom"/>
</dbReference>
<evidence type="ECO:0000256" key="3">
    <source>
        <dbReference type="ARBA" id="ARBA00022692"/>
    </source>
</evidence>
<keyword evidence="7" id="KW-0413">Isomerase</keyword>
<proteinExistence type="predicted"/>
<keyword evidence="3 8" id="KW-0812">Transmembrane</keyword>
<reference evidence="10" key="1">
    <citation type="submission" date="2020-05" db="EMBL/GenBank/DDBJ databases">
        <authorList>
            <person name="Chiriac C."/>
            <person name="Salcher M."/>
            <person name="Ghai R."/>
            <person name="Kavagutti S V."/>
        </authorList>
    </citation>
    <scope>NUCLEOTIDE SEQUENCE</scope>
</reference>
<keyword evidence="4" id="KW-0125">Carotenoid biosynthesis</keyword>
<feature type="transmembrane region" description="Helical" evidence="8">
    <location>
        <begin position="36"/>
        <end position="54"/>
    </location>
</feature>
<evidence type="ECO:0000256" key="6">
    <source>
        <dbReference type="ARBA" id="ARBA00023136"/>
    </source>
</evidence>
<evidence type="ECO:0000256" key="1">
    <source>
        <dbReference type="ARBA" id="ARBA00004141"/>
    </source>
</evidence>
<evidence type="ECO:0000313" key="10">
    <source>
        <dbReference type="EMBL" id="CAB4560041.1"/>
    </source>
</evidence>
<feature type="transmembrane region" description="Helical" evidence="8">
    <location>
        <begin position="80"/>
        <end position="97"/>
    </location>
</feature>
<dbReference type="GO" id="GO:0016020">
    <property type="term" value="C:membrane"/>
    <property type="evidence" value="ECO:0007669"/>
    <property type="project" value="UniProtKB-SubCell"/>
</dbReference>
<evidence type="ECO:0000259" key="9">
    <source>
        <dbReference type="Pfam" id="PF18916"/>
    </source>
</evidence>
<evidence type="ECO:0000256" key="4">
    <source>
        <dbReference type="ARBA" id="ARBA00022746"/>
    </source>
</evidence>
<comment type="pathway">
    <text evidence="2">Carotenoid biosynthesis.</text>
</comment>
<protein>
    <submittedName>
        <fullName evidence="10">Unannotated protein</fullName>
    </submittedName>
</protein>
<dbReference type="Pfam" id="PF18916">
    <property type="entry name" value="Lycopene_cyc"/>
    <property type="match status" value="1"/>
</dbReference>
<feature type="transmembrane region" description="Helical" evidence="8">
    <location>
        <begin position="6"/>
        <end position="24"/>
    </location>
</feature>
<organism evidence="10">
    <name type="scientific">freshwater metagenome</name>
    <dbReference type="NCBI Taxonomy" id="449393"/>
    <lineage>
        <taxon>unclassified sequences</taxon>
        <taxon>metagenomes</taxon>
        <taxon>ecological metagenomes</taxon>
    </lineage>
</organism>
<dbReference type="GO" id="GO:0016120">
    <property type="term" value="P:carotene biosynthetic process"/>
    <property type="evidence" value="ECO:0007669"/>
    <property type="project" value="UniProtKB-ARBA"/>
</dbReference>
<dbReference type="EMBL" id="CAEZTJ010000006">
    <property type="protein sequence ID" value="CAB4560041.1"/>
    <property type="molecule type" value="Genomic_DNA"/>
</dbReference>
<accession>A0A6J6D7U5</accession>
<sequence length="114" mass="13637">MPRYGYLVMLLFTMAGSWWLEWAFKLRVLRRIGFTLMTILPISAFFVLWDWIAIHSGHWDFDYSQTLGLELAFGLPLEEYLFFIIIPLAIILTYEGVTRLKPKWRDRHHDERAS</sequence>
<dbReference type="GO" id="GO:0016117">
    <property type="term" value="P:carotenoid biosynthetic process"/>
    <property type="evidence" value="ECO:0007669"/>
    <property type="project" value="UniProtKB-KW"/>
</dbReference>
<gene>
    <name evidence="10" type="ORF">UFOPK1650_00104</name>
</gene>
<keyword evidence="5 8" id="KW-1133">Transmembrane helix</keyword>
<name>A0A6J6D7U5_9ZZZZ</name>